<gene>
    <name evidence="1" type="ORF">QAD02_012921</name>
</gene>
<reference evidence="1" key="1">
    <citation type="submission" date="2023-04" db="EMBL/GenBank/DDBJ databases">
        <title>A chromosome-level genome assembly of the parasitoid wasp Eretmocerus hayati.</title>
        <authorList>
            <person name="Zhong Y."/>
            <person name="Liu S."/>
            <person name="Liu Y."/>
        </authorList>
    </citation>
    <scope>NUCLEOTIDE SEQUENCE</scope>
    <source>
        <strain evidence="1">ZJU_SS_LIU_2023</strain>
    </source>
</reference>
<evidence type="ECO:0000313" key="1">
    <source>
        <dbReference type="EMBL" id="KAJ8677134.1"/>
    </source>
</evidence>
<name>A0ACC2P3M2_9HYME</name>
<dbReference type="EMBL" id="CM056742">
    <property type="protein sequence ID" value="KAJ8677134.1"/>
    <property type="molecule type" value="Genomic_DNA"/>
</dbReference>
<evidence type="ECO:0000313" key="2">
    <source>
        <dbReference type="Proteomes" id="UP001239111"/>
    </source>
</evidence>
<sequence>MDNSPKTINSSCEIDDGSVQDPERIGERQAEIRKTDNALYAIADALINQPPIQLPTITLSPPPPLPPMPTSPPSRGRGSDPIKAVIVSVEEEFREYPQYIAARLMLKMHELFLLPQRRMEGEW</sequence>
<keyword evidence="2" id="KW-1185">Reference proteome</keyword>
<protein>
    <submittedName>
        <fullName evidence="1">Uncharacterized protein</fullName>
    </submittedName>
</protein>
<dbReference type="Proteomes" id="UP001239111">
    <property type="component" value="Chromosome 2"/>
</dbReference>
<comment type="caution">
    <text evidence="1">The sequence shown here is derived from an EMBL/GenBank/DDBJ whole genome shotgun (WGS) entry which is preliminary data.</text>
</comment>
<organism evidence="1 2">
    <name type="scientific">Eretmocerus hayati</name>
    <dbReference type="NCBI Taxonomy" id="131215"/>
    <lineage>
        <taxon>Eukaryota</taxon>
        <taxon>Metazoa</taxon>
        <taxon>Ecdysozoa</taxon>
        <taxon>Arthropoda</taxon>
        <taxon>Hexapoda</taxon>
        <taxon>Insecta</taxon>
        <taxon>Pterygota</taxon>
        <taxon>Neoptera</taxon>
        <taxon>Endopterygota</taxon>
        <taxon>Hymenoptera</taxon>
        <taxon>Apocrita</taxon>
        <taxon>Proctotrupomorpha</taxon>
        <taxon>Chalcidoidea</taxon>
        <taxon>Aphelinidae</taxon>
        <taxon>Aphelininae</taxon>
        <taxon>Eretmocerus</taxon>
    </lineage>
</organism>
<accession>A0ACC2P3M2</accession>
<proteinExistence type="predicted"/>